<dbReference type="AlphaFoldDB" id="A0A943UX14"/>
<dbReference type="InterPro" id="IPR036388">
    <property type="entry name" value="WH-like_DNA-bd_sf"/>
</dbReference>
<organism evidence="6 7">
    <name type="scientific">Slackia piriformis</name>
    <dbReference type="NCBI Taxonomy" id="626934"/>
    <lineage>
        <taxon>Bacteria</taxon>
        <taxon>Bacillati</taxon>
        <taxon>Actinomycetota</taxon>
        <taxon>Coriobacteriia</taxon>
        <taxon>Eggerthellales</taxon>
        <taxon>Eggerthellaceae</taxon>
        <taxon>Slackia</taxon>
    </lineage>
</organism>
<reference evidence="6" key="1">
    <citation type="submission" date="2021-02" db="EMBL/GenBank/DDBJ databases">
        <title>Infant gut strain persistence is associated with maternal origin, phylogeny, and functional potential including surface adhesion and iron acquisition.</title>
        <authorList>
            <person name="Lou Y.C."/>
        </authorList>
    </citation>
    <scope>NUCLEOTIDE SEQUENCE</scope>
    <source>
        <strain evidence="6">L2_039_000G1_dasL2_039_000G1_concoct_11</strain>
    </source>
</reference>
<dbReference type="SUPFAM" id="SSF46894">
    <property type="entry name" value="C-terminal effector domain of the bipartite response regulators"/>
    <property type="match status" value="1"/>
</dbReference>
<evidence type="ECO:0000259" key="5">
    <source>
        <dbReference type="PROSITE" id="PS50043"/>
    </source>
</evidence>
<dbReference type="Proteomes" id="UP000727506">
    <property type="component" value="Unassembled WGS sequence"/>
</dbReference>
<dbReference type="PANTHER" id="PTHR44688">
    <property type="entry name" value="DNA-BINDING TRANSCRIPTIONAL ACTIVATOR DEVR_DOSR"/>
    <property type="match status" value="1"/>
</dbReference>
<protein>
    <submittedName>
        <fullName evidence="6">LuxR family transcriptional regulator</fullName>
    </submittedName>
</protein>
<dbReference type="InterPro" id="IPR016032">
    <property type="entry name" value="Sig_transdc_resp-reg_C-effctor"/>
</dbReference>
<evidence type="ECO:0000256" key="3">
    <source>
        <dbReference type="ARBA" id="ARBA00023163"/>
    </source>
</evidence>
<proteinExistence type="predicted"/>
<keyword evidence="4" id="KW-1133">Transmembrane helix</keyword>
<feature type="transmembrane region" description="Helical" evidence="4">
    <location>
        <begin position="45"/>
        <end position="61"/>
    </location>
</feature>
<dbReference type="CDD" id="cd06170">
    <property type="entry name" value="LuxR_C_like"/>
    <property type="match status" value="1"/>
</dbReference>
<evidence type="ECO:0000313" key="7">
    <source>
        <dbReference type="Proteomes" id="UP000727506"/>
    </source>
</evidence>
<feature type="transmembrane region" description="Helical" evidence="4">
    <location>
        <begin position="232"/>
        <end position="251"/>
    </location>
</feature>
<dbReference type="GO" id="GO:0003677">
    <property type="term" value="F:DNA binding"/>
    <property type="evidence" value="ECO:0007669"/>
    <property type="project" value="UniProtKB-KW"/>
</dbReference>
<keyword evidence="2" id="KW-0238">DNA-binding</keyword>
<dbReference type="Pfam" id="PF00196">
    <property type="entry name" value="GerE"/>
    <property type="match status" value="1"/>
</dbReference>
<feature type="transmembrane region" description="Helical" evidence="4">
    <location>
        <begin position="161"/>
        <end position="185"/>
    </location>
</feature>
<dbReference type="SMART" id="SM00421">
    <property type="entry name" value="HTH_LUXR"/>
    <property type="match status" value="1"/>
</dbReference>
<feature type="transmembrane region" description="Helical" evidence="4">
    <location>
        <begin position="263"/>
        <end position="279"/>
    </location>
</feature>
<dbReference type="PANTHER" id="PTHR44688:SF16">
    <property type="entry name" value="DNA-BINDING TRANSCRIPTIONAL ACTIVATOR DEVR_DOSR"/>
    <property type="match status" value="1"/>
</dbReference>
<feature type="transmembrane region" description="Helical" evidence="4">
    <location>
        <begin position="98"/>
        <end position="123"/>
    </location>
</feature>
<sequence>MNRETLKTLVLCTLAITCMEASDWSLNVDFIAPLTRLDPALRDLIFIGASAGSWIAFAAVFSRRVIAKHTRILAIASIVIVGASALAAALASSPSSTSLYACALAFSIIGSAWIAAATILALCQPKSPTLIAFCFCTSLGLGTLLQNAFGNIDPNVRLIAYFALKCAALALSHTLACAFLSHTAAEPPRDLTIRQPKSFIGASNPAFLCFFIFAFLSGFTLALGAVEGVPLNPSSLTPLGFLAAAALLLAVKKQTFVDFVSKTAALTTVAGLLLAISIGSTKIAFLANVVMNISNACFSMLFMLCVTAMCERNPSGSPTVIAFSELPQAIGICLGALSGHAANALSAQHPEITALFLSGMLVAFVALCFAWISRYKFTDIIFDIQPLQKSEGNLAAHTAEEPSIEQRCAKVAAERGLTNRESEILVMLAKGRNGKFIEDFYTVSYNTVKTHVKHIYTKLDVHSQQELIDLVERTLS</sequence>
<feature type="domain" description="HTH luxR-type" evidence="5">
    <location>
        <begin position="410"/>
        <end position="475"/>
    </location>
</feature>
<feature type="transmembrane region" description="Helical" evidence="4">
    <location>
        <begin position="285"/>
        <end position="308"/>
    </location>
</feature>
<keyword evidence="3" id="KW-0804">Transcription</keyword>
<keyword evidence="4" id="KW-0472">Membrane</keyword>
<dbReference type="InterPro" id="IPR000792">
    <property type="entry name" value="Tscrpt_reg_LuxR_C"/>
</dbReference>
<feature type="transmembrane region" description="Helical" evidence="4">
    <location>
        <begin position="352"/>
        <end position="372"/>
    </location>
</feature>
<feature type="transmembrane region" description="Helical" evidence="4">
    <location>
        <begin position="320"/>
        <end position="340"/>
    </location>
</feature>
<evidence type="ECO:0000313" key="6">
    <source>
        <dbReference type="EMBL" id="MBS6940674.1"/>
    </source>
</evidence>
<accession>A0A943UX14</accession>
<feature type="transmembrane region" description="Helical" evidence="4">
    <location>
        <begin position="130"/>
        <end position="149"/>
    </location>
</feature>
<dbReference type="PROSITE" id="PS50043">
    <property type="entry name" value="HTH_LUXR_2"/>
    <property type="match status" value="1"/>
</dbReference>
<evidence type="ECO:0000256" key="1">
    <source>
        <dbReference type="ARBA" id="ARBA00023015"/>
    </source>
</evidence>
<comment type="caution">
    <text evidence="6">The sequence shown here is derived from an EMBL/GenBank/DDBJ whole genome shotgun (WGS) entry which is preliminary data.</text>
</comment>
<evidence type="ECO:0000256" key="2">
    <source>
        <dbReference type="ARBA" id="ARBA00023125"/>
    </source>
</evidence>
<gene>
    <name evidence="6" type="ORF">KH142_04185</name>
</gene>
<dbReference type="PRINTS" id="PR00038">
    <property type="entry name" value="HTHLUXR"/>
</dbReference>
<keyword evidence="1" id="KW-0805">Transcription regulation</keyword>
<name>A0A943UX14_9ACTN</name>
<feature type="transmembrane region" description="Helical" evidence="4">
    <location>
        <begin position="73"/>
        <end position="92"/>
    </location>
</feature>
<dbReference type="EMBL" id="JAGZSV010000054">
    <property type="protein sequence ID" value="MBS6940674.1"/>
    <property type="molecule type" value="Genomic_DNA"/>
</dbReference>
<dbReference type="GO" id="GO:0006355">
    <property type="term" value="P:regulation of DNA-templated transcription"/>
    <property type="evidence" value="ECO:0007669"/>
    <property type="project" value="InterPro"/>
</dbReference>
<feature type="transmembrane region" description="Helical" evidence="4">
    <location>
        <begin position="206"/>
        <end position="226"/>
    </location>
</feature>
<evidence type="ECO:0000256" key="4">
    <source>
        <dbReference type="SAM" id="Phobius"/>
    </source>
</evidence>
<keyword evidence="4" id="KW-0812">Transmembrane</keyword>
<dbReference type="Gene3D" id="1.10.10.10">
    <property type="entry name" value="Winged helix-like DNA-binding domain superfamily/Winged helix DNA-binding domain"/>
    <property type="match status" value="1"/>
</dbReference>